<dbReference type="AlphaFoldDB" id="A0A1Y5NYJ0"/>
<proteinExistence type="predicted"/>
<organism evidence="2">
    <name type="scientific">uncultured Mycobacterium sp</name>
    <dbReference type="NCBI Taxonomy" id="171292"/>
    <lineage>
        <taxon>Bacteria</taxon>
        <taxon>Bacillati</taxon>
        <taxon>Actinomycetota</taxon>
        <taxon>Actinomycetes</taxon>
        <taxon>Mycobacteriales</taxon>
        <taxon>Mycobacteriaceae</taxon>
        <taxon>Mycobacterium</taxon>
        <taxon>environmental samples</taxon>
    </lineage>
</organism>
<reference evidence="2" key="1">
    <citation type="submission" date="2016-03" db="EMBL/GenBank/DDBJ databases">
        <authorList>
            <person name="Ploux O."/>
        </authorList>
    </citation>
    <scope>NUCLEOTIDE SEQUENCE</scope>
    <source>
        <strain evidence="2">UC10</strain>
    </source>
</reference>
<sequence>MQKFATFALAATVAAGIMMPTAHAEPSSFQFLSPSGNVGCQMGTTPEGSSFAWCKVNEHTWSAPQSPSCPRANIPGAVGEPGGENLQLAEGRPPCFGFMMNQLFFDGQYAPPMLAYGDQRSAGTITCSAEPVGVTCSDAKTGYSFQVSRETYTLTPPAA</sequence>
<evidence type="ECO:0000313" key="2">
    <source>
        <dbReference type="EMBL" id="SBS71483.1"/>
    </source>
</evidence>
<accession>A0A1Y5NYJ0</accession>
<evidence type="ECO:0008006" key="3">
    <source>
        <dbReference type="Google" id="ProtNLM"/>
    </source>
</evidence>
<keyword evidence="1" id="KW-0732">Signal</keyword>
<gene>
    <name evidence="2" type="ORF">MHPYR_110100</name>
</gene>
<protein>
    <recommendedName>
        <fullName evidence="3">Ig-like domain-containing protein</fullName>
    </recommendedName>
</protein>
<evidence type="ECO:0000256" key="1">
    <source>
        <dbReference type="SAM" id="SignalP"/>
    </source>
</evidence>
<name>A0A1Y5NYJ0_9MYCO</name>
<dbReference type="EMBL" id="FLQS01000003">
    <property type="protein sequence ID" value="SBS71483.1"/>
    <property type="molecule type" value="Genomic_DNA"/>
</dbReference>
<feature type="signal peptide" evidence="1">
    <location>
        <begin position="1"/>
        <end position="24"/>
    </location>
</feature>
<feature type="chain" id="PRO_5012283153" description="Ig-like domain-containing protein" evidence="1">
    <location>
        <begin position="25"/>
        <end position="159"/>
    </location>
</feature>